<sequence>MVFFQDIISFFINKFSEDGVLRIVRNPSFISDLNFLLKVNVCAVNFVKHVADSACKCDRARPMNAPAVEILLGLQHLKSDLTVCQDPSCCPRHRASIL</sequence>
<dbReference type="HOGENOM" id="CLU_2327477_0_0_5"/>
<proteinExistence type="predicted"/>
<evidence type="ECO:0000313" key="1">
    <source>
        <dbReference type="EMBL" id="ABQ29922.1"/>
    </source>
</evidence>
<protein>
    <submittedName>
        <fullName evidence="1">Uncharacterized protein</fullName>
    </submittedName>
</protein>
<keyword evidence="2" id="KW-1185">Reference proteome</keyword>
<dbReference type="KEGG" id="acr:Acry_0701"/>
<dbReference type="Proteomes" id="UP000000245">
    <property type="component" value="Chromosome"/>
</dbReference>
<evidence type="ECO:0000313" key="2">
    <source>
        <dbReference type="Proteomes" id="UP000000245"/>
    </source>
</evidence>
<accession>A5FWE0</accession>
<dbReference type="EMBL" id="CP000697">
    <property type="protein sequence ID" value="ABQ29922.1"/>
    <property type="molecule type" value="Genomic_DNA"/>
</dbReference>
<reference evidence="1 2" key="1">
    <citation type="submission" date="2007-05" db="EMBL/GenBank/DDBJ databases">
        <title>Complete sequence of chromosome of Acidiphilium cryptum JF-5.</title>
        <authorList>
            <consortium name="US DOE Joint Genome Institute"/>
            <person name="Copeland A."/>
            <person name="Lucas S."/>
            <person name="Lapidus A."/>
            <person name="Barry K."/>
            <person name="Detter J.C."/>
            <person name="Glavina del Rio T."/>
            <person name="Hammon N."/>
            <person name="Israni S."/>
            <person name="Dalin E."/>
            <person name="Tice H."/>
            <person name="Pitluck S."/>
            <person name="Sims D."/>
            <person name="Brettin T."/>
            <person name="Bruce D."/>
            <person name="Han C."/>
            <person name="Schmutz J."/>
            <person name="Larimer F."/>
            <person name="Land M."/>
            <person name="Hauser L."/>
            <person name="Kyrpides N."/>
            <person name="Kim E."/>
            <person name="Magnuson T."/>
            <person name="Richardson P."/>
        </authorList>
    </citation>
    <scope>NUCLEOTIDE SEQUENCE [LARGE SCALE GENOMIC DNA]</scope>
    <source>
        <strain evidence="1 2">JF-5</strain>
    </source>
</reference>
<name>A5FWE0_ACICJ</name>
<organism evidence="1 2">
    <name type="scientific">Acidiphilium cryptum (strain JF-5)</name>
    <dbReference type="NCBI Taxonomy" id="349163"/>
    <lineage>
        <taxon>Bacteria</taxon>
        <taxon>Pseudomonadati</taxon>
        <taxon>Pseudomonadota</taxon>
        <taxon>Alphaproteobacteria</taxon>
        <taxon>Acetobacterales</taxon>
        <taxon>Acidocellaceae</taxon>
        <taxon>Acidiphilium</taxon>
    </lineage>
</organism>
<dbReference type="AlphaFoldDB" id="A5FWE0"/>
<gene>
    <name evidence="1" type="ordered locus">Acry_0701</name>
</gene>